<proteinExistence type="predicted"/>
<sequence length="54" mass="6023">MVSRQPSSLLYSVSLLCTFIDRLCAIHDIKVGFSPKQNGRTSVVLYKPFSGKSF</sequence>
<name>A0A0A9TLK7_ARUDO</name>
<dbReference type="AlphaFoldDB" id="A0A0A9TLK7"/>
<protein>
    <submittedName>
        <fullName evidence="1">Uncharacterized protein</fullName>
    </submittedName>
</protein>
<reference evidence="1" key="2">
    <citation type="journal article" date="2015" name="Data Brief">
        <title>Shoot transcriptome of the giant reed, Arundo donax.</title>
        <authorList>
            <person name="Barrero R.A."/>
            <person name="Guerrero F.D."/>
            <person name="Moolhuijzen P."/>
            <person name="Goolsby J.A."/>
            <person name="Tidwell J."/>
            <person name="Bellgard S.E."/>
            <person name="Bellgard M.I."/>
        </authorList>
    </citation>
    <scope>NUCLEOTIDE SEQUENCE</scope>
    <source>
        <tissue evidence="1">Shoot tissue taken approximately 20 cm above the soil surface</tissue>
    </source>
</reference>
<evidence type="ECO:0000313" key="1">
    <source>
        <dbReference type="EMBL" id="JAD16208.1"/>
    </source>
</evidence>
<organism evidence="1">
    <name type="scientific">Arundo donax</name>
    <name type="common">Giant reed</name>
    <name type="synonym">Donax arundinaceus</name>
    <dbReference type="NCBI Taxonomy" id="35708"/>
    <lineage>
        <taxon>Eukaryota</taxon>
        <taxon>Viridiplantae</taxon>
        <taxon>Streptophyta</taxon>
        <taxon>Embryophyta</taxon>
        <taxon>Tracheophyta</taxon>
        <taxon>Spermatophyta</taxon>
        <taxon>Magnoliopsida</taxon>
        <taxon>Liliopsida</taxon>
        <taxon>Poales</taxon>
        <taxon>Poaceae</taxon>
        <taxon>PACMAD clade</taxon>
        <taxon>Arundinoideae</taxon>
        <taxon>Arundineae</taxon>
        <taxon>Arundo</taxon>
    </lineage>
</organism>
<accession>A0A0A9TLK7</accession>
<reference evidence="1" key="1">
    <citation type="submission" date="2014-09" db="EMBL/GenBank/DDBJ databases">
        <authorList>
            <person name="Magalhaes I.L.F."/>
            <person name="Oliveira U."/>
            <person name="Santos F.R."/>
            <person name="Vidigal T.H.D.A."/>
            <person name="Brescovit A.D."/>
            <person name="Santos A.J."/>
        </authorList>
    </citation>
    <scope>NUCLEOTIDE SEQUENCE</scope>
    <source>
        <tissue evidence="1">Shoot tissue taken approximately 20 cm above the soil surface</tissue>
    </source>
</reference>
<dbReference type="EMBL" id="GBRH01281687">
    <property type="protein sequence ID" value="JAD16208.1"/>
    <property type="molecule type" value="Transcribed_RNA"/>
</dbReference>